<dbReference type="GeneID" id="68112219"/>
<dbReference type="RefSeq" id="XP_044560387.1">
    <property type="nucleotide sequence ID" value="XM_044708479.1"/>
</dbReference>
<name>A0A6A5BNK2_NAEFO</name>
<sequence>MKISPLELTNINDSITVRGLKEHLEEEEEDADGESLQKTSSSSISIKTCLIIMISLLIFSSICILSAIWICCFSPTVTQISAQVRDGEFAKIVTFSEQTMKEVIMIVETVKTQLSDDSFSVTNYSQVEDKMYKVYRSEFLNFHSELVVTLFMGNPHGWVNGIVKVDGLPYAINLTSGLPMTSCKKNPSPDYVFPPYGSSVVPNTAKKNPGNGIFTLSYADQSLPSITFITYVTSWALANSTKNSTPNYAYHLGYDMSVQSISKHLAKITNAIEGAVGFIVEMETGYIISSNVLNAKIATWNEKGQITRTTPFTIEDEQTRQVARFVYDTYQNNLTSGVKCNSNSVLTSSERYVSTHRYCTESGIDWFIVFSVPQWNYLSSMAIAIISAGLSGLIIIGISIILAIVLSVRIISPFRNLISSFESISHMDLENVQLLTKSRFAEEQQLQSHFLSMLSRMKQYRSFLPSHLLVELEGPRGGTTTAAGTKSSSTSSGLRQSKDESTLRRSMNDAPSVSTSIQAFGSSFSDTASAQGDGNHLSQSHQPKARFKLYLEKRAVSALCVHLEGLNYWLTHFNEHEVVQLLSDVFEQSGNVCRVSSGLLGTFENGSLAIYFNATSDQSNHEDKAISACITLLHKLQLVKDTKWKHQMDAGKYEELQQHFRVRVSACYQETFAGNLGTKYSKNFTVIGSIGYNLDTLLQVAKDLNLSIVVCERLHDRCDHFQTRYVDTKSLVVENCYSKPWLVQESGDGVQTAEKSDIVTHRETCVYEIGQSTQSVENEWMYELADQEKKGKWNLYNQAVQYYFAKDYEMALQLLVRFKESLQHDDHGGEEMDLPTERLIQKCQRMAHAPKTITE</sequence>
<evidence type="ECO:0000256" key="1">
    <source>
        <dbReference type="SAM" id="MobiDB-lite"/>
    </source>
</evidence>
<evidence type="ECO:0000313" key="4">
    <source>
        <dbReference type="Proteomes" id="UP000444721"/>
    </source>
</evidence>
<proteinExistence type="predicted"/>
<dbReference type="InterPro" id="IPR029787">
    <property type="entry name" value="Nucleotide_cyclase"/>
</dbReference>
<feature type="transmembrane region" description="Helical" evidence="2">
    <location>
        <begin position="381"/>
        <end position="406"/>
    </location>
</feature>
<dbReference type="VEuPathDB" id="AmoebaDB:NfTy_050950"/>
<evidence type="ECO:0000256" key="2">
    <source>
        <dbReference type="SAM" id="Phobius"/>
    </source>
</evidence>
<gene>
    <name evidence="3" type="ORF">FDP41_005001</name>
</gene>
<feature type="region of interest" description="Disordered" evidence="1">
    <location>
        <begin position="475"/>
        <end position="510"/>
    </location>
</feature>
<keyword evidence="2" id="KW-1133">Transmembrane helix</keyword>
<dbReference type="OrthoDB" id="10526924at2759"/>
<accession>A0A6A5BNK2</accession>
<keyword evidence="2" id="KW-0472">Membrane</keyword>
<dbReference type="SUPFAM" id="SSF55073">
    <property type="entry name" value="Nucleotide cyclase"/>
    <property type="match status" value="1"/>
</dbReference>
<dbReference type="Proteomes" id="UP000444721">
    <property type="component" value="Unassembled WGS sequence"/>
</dbReference>
<reference evidence="3 4" key="1">
    <citation type="journal article" date="2019" name="Sci. Rep.">
        <title>Nanopore sequencing improves the draft genome of the human pathogenic amoeba Naegleria fowleri.</title>
        <authorList>
            <person name="Liechti N."/>
            <person name="Schurch N."/>
            <person name="Bruggmann R."/>
            <person name="Wittwer M."/>
        </authorList>
    </citation>
    <scope>NUCLEOTIDE SEQUENCE [LARGE SCALE GENOMIC DNA]</scope>
    <source>
        <strain evidence="3 4">ATCC 30894</strain>
    </source>
</reference>
<feature type="compositionally biased region" description="Low complexity" evidence="1">
    <location>
        <begin position="478"/>
        <end position="493"/>
    </location>
</feature>
<organism evidence="3 4">
    <name type="scientific">Naegleria fowleri</name>
    <name type="common">Brain eating amoeba</name>
    <dbReference type="NCBI Taxonomy" id="5763"/>
    <lineage>
        <taxon>Eukaryota</taxon>
        <taxon>Discoba</taxon>
        <taxon>Heterolobosea</taxon>
        <taxon>Tetramitia</taxon>
        <taxon>Eutetramitia</taxon>
        <taxon>Vahlkampfiidae</taxon>
        <taxon>Naegleria</taxon>
    </lineage>
</organism>
<dbReference type="AlphaFoldDB" id="A0A6A5BNK2"/>
<dbReference type="EMBL" id="VFQX01000043">
    <property type="protein sequence ID" value="KAF0975674.1"/>
    <property type="molecule type" value="Genomic_DNA"/>
</dbReference>
<feature type="transmembrane region" description="Helical" evidence="2">
    <location>
        <begin position="48"/>
        <end position="70"/>
    </location>
</feature>
<dbReference type="VEuPathDB" id="AmoebaDB:FDP41_005001"/>
<evidence type="ECO:0008006" key="5">
    <source>
        <dbReference type="Google" id="ProtNLM"/>
    </source>
</evidence>
<dbReference type="OMA" id="VFSVPQW"/>
<evidence type="ECO:0000313" key="3">
    <source>
        <dbReference type="EMBL" id="KAF0975674.1"/>
    </source>
</evidence>
<comment type="caution">
    <text evidence="3">The sequence shown here is derived from an EMBL/GenBank/DDBJ whole genome shotgun (WGS) entry which is preliminary data.</text>
</comment>
<dbReference type="VEuPathDB" id="AmoebaDB:NF0056440"/>
<protein>
    <recommendedName>
        <fullName evidence="5">Guanylate cyclase domain-containing protein</fullName>
    </recommendedName>
</protein>
<dbReference type="Gene3D" id="3.30.70.1230">
    <property type="entry name" value="Nucleotide cyclase"/>
    <property type="match status" value="1"/>
</dbReference>
<feature type="compositionally biased region" description="Basic and acidic residues" evidence="1">
    <location>
        <begin position="496"/>
        <end position="507"/>
    </location>
</feature>
<keyword evidence="2" id="KW-0812">Transmembrane</keyword>
<keyword evidence="4" id="KW-1185">Reference proteome</keyword>